<organism evidence="5 6">
    <name type="scientific">Pseudooceanicola batsensis (strain ATCC BAA-863 / DSM 15984 / KCTC 12145 / HTCC2597)</name>
    <name type="common">Oceanicola batsensis</name>
    <dbReference type="NCBI Taxonomy" id="252305"/>
    <lineage>
        <taxon>Bacteria</taxon>
        <taxon>Pseudomonadati</taxon>
        <taxon>Pseudomonadota</taxon>
        <taxon>Alphaproteobacteria</taxon>
        <taxon>Rhodobacterales</taxon>
        <taxon>Paracoccaceae</taxon>
        <taxon>Pseudooceanicola</taxon>
    </lineage>
</organism>
<comment type="similarity">
    <text evidence="1">Belongs to the inositol monophosphatase superfamily.</text>
</comment>
<dbReference type="GO" id="GO:0008934">
    <property type="term" value="F:inositol monophosphate 1-phosphatase activity"/>
    <property type="evidence" value="ECO:0007669"/>
    <property type="project" value="TreeGrafter"/>
</dbReference>
<proteinExistence type="inferred from homology"/>
<dbReference type="GO" id="GO:0006020">
    <property type="term" value="P:inositol metabolic process"/>
    <property type="evidence" value="ECO:0007669"/>
    <property type="project" value="TreeGrafter"/>
</dbReference>
<dbReference type="Gene3D" id="3.40.190.80">
    <property type="match status" value="1"/>
</dbReference>
<dbReference type="GO" id="GO:0046854">
    <property type="term" value="P:phosphatidylinositol phosphate biosynthetic process"/>
    <property type="evidence" value="ECO:0007669"/>
    <property type="project" value="InterPro"/>
</dbReference>
<reference evidence="5 6" key="1">
    <citation type="journal article" date="2010" name="J. Bacteriol.">
        <title>Genome sequences of Oceanicola granulosus HTCC2516(T) and Oceanicola batsensis HTCC2597(TDelta).</title>
        <authorList>
            <person name="Thrash J.C."/>
            <person name="Cho J.C."/>
            <person name="Vergin K.L."/>
            <person name="Giovannoni S.J."/>
        </authorList>
    </citation>
    <scope>NUCLEOTIDE SEQUENCE [LARGE SCALE GENOMIC DNA]</scope>
    <source>
        <strain evidence="6">ATCC BAA-863 / DSM 15984 / KCTC 12145 / HTCC2597</strain>
    </source>
</reference>
<dbReference type="Gene3D" id="3.30.540.10">
    <property type="entry name" value="Fructose-1,6-Bisphosphatase, subunit A, domain 1"/>
    <property type="match status" value="1"/>
</dbReference>
<dbReference type="InterPro" id="IPR020550">
    <property type="entry name" value="Inositol_monophosphatase_CS"/>
</dbReference>
<gene>
    <name evidence="5" type="ORF">OB2597_11586</name>
</gene>
<sequence length="267" mass="28591">MPGSDPAGDLALLTEAARAAGRVALKYTGRTARKWEKSGGLGPVTEADLAVDDLLRTSLTAARPDYGWLSEESEDTQERHERERVFIVDPIDGTRSFIEGNDTWAHSLAIAEGGTVIAAAVYLPLKGRLYSAAQGRGAFLNDRPIRVSARSGLPGARVLAAKPNYDSRHWPGGVPEVARHYRPSLAYRLSLVAEGRFDAMLTLRASWEWDIAAGELILREAGAVTTDRRGGRLRFNNPHPQVDGVVAAGPGLHAEILTALGVAGVGP</sequence>
<feature type="binding site" evidence="4">
    <location>
        <position position="71"/>
    </location>
    <ligand>
        <name>Mg(2+)</name>
        <dbReference type="ChEBI" id="CHEBI:18420"/>
        <label>1</label>
        <note>catalytic</note>
    </ligand>
</feature>
<dbReference type="AlphaFoldDB" id="A3TW87"/>
<keyword evidence="3 4" id="KW-0460">Magnesium</keyword>
<keyword evidence="6" id="KW-1185">Reference proteome</keyword>
<name>A3TW87_PSEBH</name>
<dbReference type="OrthoDB" id="9785695at2"/>
<evidence type="ECO:0000256" key="3">
    <source>
        <dbReference type="ARBA" id="ARBA00022842"/>
    </source>
</evidence>
<dbReference type="SUPFAM" id="SSF56655">
    <property type="entry name" value="Carbohydrate phosphatase"/>
    <property type="match status" value="1"/>
</dbReference>
<dbReference type="RefSeq" id="WP_009806536.1">
    <property type="nucleotide sequence ID" value="NZ_CH724131.1"/>
</dbReference>
<comment type="caution">
    <text evidence="5">The sequence shown here is derived from an EMBL/GenBank/DDBJ whole genome shotgun (WGS) entry which is preliminary data.</text>
</comment>
<dbReference type="PRINTS" id="PR00377">
    <property type="entry name" value="IMPHPHTASES"/>
</dbReference>
<dbReference type="PANTHER" id="PTHR20854:SF4">
    <property type="entry name" value="INOSITOL-1-MONOPHOSPHATASE-RELATED"/>
    <property type="match status" value="1"/>
</dbReference>
<evidence type="ECO:0000313" key="6">
    <source>
        <dbReference type="Proteomes" id="UP000004318"/>
    </source>
</evidence>
<dbReference type="GO" id="GO:0046872">
    <property type="term" value="F:metal ion binding"/>
    <property type="evidence" value="ECO:0007669"/>
    <property type="project" value="UniProtKB-KW"/>
</dbReference>
<feature type="binding site" evidence="4">
    <location>
        <position position="92"/>
    </location>
    <ligand>
        <name>Mg(2+)</name>
        <dbReference type="ChEBI" id="CHEBI:18420"/>
        <label>1</label>
        <note>catalytic</note>
    </ligand>
</feature>
<feature type="binding site" evidence="4">
    <location>
        <position position="89"/>
    </location>
    <ligand>
        <name>Mg(2+)</name>
        <dbReference type="ChEBI" id="CHEBI:18420"/>
        <label>1</label>
        <note>catalytic</note>
    </ligand>
</feature>
<dbReference type="InterPro" id="IPR000760">
    <property type="entry name" value="Inositol_monophosphatase-like"/>
</dbReference>
<dbReference type="CDD" id="cd01638">
    <property type="entry name" value="CysQ"/>
    <property type="match status" value="1"/>
</dbReference>
<dbReference type="EMBL" id="AAMO01000003">
    <property type="protein sequence ID" value="EAQ03883.1"/>
    <property type="molecule type" value="Genomic_DNA"/>
</dbReference>
<dbReference type="HOGENOM" id="CLU_044118_3_1_5"/>
<dbReference type="Proteomes" id="UP000004318">
    <property type="component" value="Unassembled WGS sequence"/>
</dbReference>
<accession>A3TW87</accession>
<evidence type="ECO:0000313" key="5">
    <source>
        <dbReference type="EMBL" id="EAQ03883.1"/>
    </source>
</evidence>
<evidence type="ECO:0000256" key="2">
    <source>
        <dbReference type="ARBA" id="ARBA00022723"/>
    </source>
</evidence>
<dbReference type="GO" id="GO:0007165">
    <property type="term" value="P:signal transduction"/>
    <property type="evidence" value="ECO:0007669"/>
    <property type="project" value="TreeGrafter"/>
</dbReference>
<evidence type="ECO:0000256" key="4">
    <source>
        <dbReference type="PIRSR" id="PIRSR600760-2"/>
    </source>
</evidence>
<evidence type="ECO:0000256" key="1">
    <source>
        <dbReference type="ARBA" id="ARBA00009759"/>
    </source>
</evidence>
<dbReference type="PANTHER" id="PTHR20854">
    <property type="entry name" value="INOSITOL MONOPHOSPHATASE"/>
    <property type="match status" value="1"/>
</dbReference>
<feature type="binding site" evidence="4">
    <location>
        <position position="210"/>
    </location>
    <ligand>
        <name>Mg(2+)</name>
        <dbReference type="ChEBI" id="CHEBI:18420"/>
        <label>1</label>
        <note>catalytic</note>
    </ligand>
</feature>
<comment type="cofactor">
    <cofactor evidence="4">
        <name>Mg(2+)</name>
        <dbReference type="ChEBI" id="CHEBI:18420"/>
    </cofactor>
</comment>
<protein>
    <submittedName>
        <fullName evidence="5">Inositol monophosphatase family protein</fullName>
    </submittedName>
</protein>
<keyword evidence="2 4" id="KW-0479">Metal-binding</keyword>
<dbReference type="eggNOG" id="COG0483">
    <property type="taxonomic scope" value="Bacteria"/>
</dbReference>
<feature type="binding site" evidence="4">
    <location>
        <position position="91"/>
    </location>
    <ligand>
        <name>Mg(2+)</name>
        <dbReference type="ChEBI" id="CHEBI:18420"/>
        <label>1</label>
        <note>catalytic</note>
    </ligand>
</feature>
<dbReference type="PROSITE" id="PS00630">
    <property type="entry name" value="IMP_2"/>
    <property type="match status" value="1"/>
</dbReference>
<dbReference type="STRING" id="252305.OB2597_11586"/>
<dbReference type="Pfam" id="PF00459">
    <property type="entry name" value="Inositol_P"/>
    <property type="match status" value="1"/>
</dbReference>